<keyword evidence="2 6" id="KW-0436">Ligase</keyword>
<dbReference type="PROSITE" id="PS00455">
    <property type="entry name" value="AMP_BINDING"/>
    <property type="match status" value="1"/>
</dbReference>
<reference evidence="6 7" key="1">
    <citation type="submission" date="2019-01" db="EMBL/GenBank/DDBJ databases">
        <authorList>
            <person name="Chen W.-M."/>
        </authorList>
    </citation>
    <scope>NUCLEOTIDE SEQUENCE [LARGE SCALE GENOMIC DNA]</scope>
    <source>
        <strain evidence="6 7">ICH-3</strain>
    </source>
</reference>
<dbReference type="Gene3D" id="3.30.300.30">
    <property type="match status" value="1"/>
</dbReference>
<organism evidence="6 7">
    <name type="scientific">Rubrivivax albus</name>
    <dbReference type="NCBI Taxonomy" id="2499835"/>
    <lineage>
        <taxon>Bacteria</taxon>
        <taxon>Pseudomonadati</taxon>
        <taxon>Pseudomonadota</taxon>
        <taxon>Betaproteobacteria</taxon>
        <taxon>Burkholderiales</taxon>
        <taxon>Sphaerotilaceae</taxon>
        <taxon>Rubrivivax</taxon>
    </lineage>
</organism>
<dbReference type="OrthoDB" id="9766486at2"/>
<feature type="domain" description="AMP-dependent synthetase/ligase" evidence="4">
    <location>
        <begin position="34"/>
        <end position="332"/>
    </location>
</feature>
<dbReference type="Pfam" id="PF00501">
    <property type="entry name" value="AMP-binding"/>
    <property type="match status" value="1"/>
</dbReference>
<name>A0A3S2X0B1_9BURK</name>
<keyword evidence="7" id="KW-1185">Reference proteome</keyword>
<evidence type="ECO:0000313" key="6">
    <source>
        <dbReference type="EMBL" id="RVT50625.1"/>
    </source>
</evidence>
<accession>A0A3S2X0B1</accession>
<dbReference type="SUPFAM" id="SSF56801">
    <property type="entry name" value="Acetyl-CoA synthetase-like"/>
    <property type="match status" value="1"/>
</dbReference>
<dbReference type="InterPro" id="IPR042099">
    <property type="entry name" value="ANL_N_sf"/>
</dbReference>
<gene>
    <name evidence="6" type="ORF">ENE75_15315</name>
</gene>
<evidence type="ECO:0000259" key="4">
    <source>
        <dbReference type="Pfam" id="PF00501"/>
    </source>
</evidence>
<proteinExistence type="inferred from homology"/>
<evidence type="ECO:0000259" key="5">
    <source>
        <dbReference type="Pfam" id="PF13193"/>
    </source>
</evidence>
<dbReference type="InterPro" id="IPR020845">
    <property type="entry name" value="AMP-binding_CS"/>
</dbReference>
<dbReference type="InterPro" id="IPR025110">
    <property type="entry name" value="AMP-bd_C"/>
</dbReference>
<feature type="domain" description="AMP-binding enzyme C-terminal" evidence="5">
    <location>
        <begin position="381"/>
        <end position="456"/>
    </location>
</feature>
<feature type="region of interest" description="Disordered" evidence="3">
    <location>
        <begin position="1"/>
        <end position="23"/>
    </location>
</feature>
<dbReference type="InterPro" id="IPR000873">
    <property type="entry name" value="AMP-dep_synth/lig_dom"/>
</dbReference>
<dbReference type="AlphaFoldDB" id="A0A3S2X0B1"/>
<comment type="caution">
    <text evidence="6">The sequence shown here is derived from an EMBL/GenBank/DDBJ whole genome shotgun (WGS) entry which is preliminary data.</text>
</comment>
<protein>
    <submittedName>
        <fullName evidence="6">Long-chain fatty acid--CoA ligase</fullName>
    </submittedName>
</protein>
<dbReference type="Proteomes" id="UP000288178">
    <property type="component" value="Unassembled WGS sequence"/>
</dbReference>
<dbReference type="GO" id="GO:0031956">
    <property type="term" value="F:medium-chain fatty acid-CoA ligase activity"/>
    <property type="evidence" value="ECO:0007669"/>
    <property type="project" value="TreeGrafter"/>
</dbReference>
<evidence type="ECO:0000256" key="3">
    <source>
        <dbReference type="SAM" id="MobiDB-lite"/>
    </source>
</evidence>
<comment type="similarity">
    <text evidence="1">Belongs to the ATP-dependent AMP-binding enzyme family.</text>
</comment>
<evidence type="ECO:0000256" key="1">
    <source>
        <dbReference type="ARBA" id="ARBA00006432"/>
    </source>
</evidence>
<evidence type="ECO:0000256" key="2">
    <source>
        <dbReference type="ARBA" id="ARBA00022598"/>
    </source>
</evidence>
<sequence>MRGPPGPRVPVRAGRARRSDRRVNTGAVDLQADDVARAADAEVAALRAAGLGAGDTVAWLGLNGLRPLALLEACGRIGARYLPLNWRLAGMELGLIVQHADVQCLLHDEAHADLAAAVASIAALPRERAEGHLPGDRLLVYTSGTTGTPKGAVHTAAGMAANIAAAIDAQGLDANTRTLAVLPLFHVGGLCIQVLPTLAAGGTVRLHARFDPGAWLHDVASWRPTTSLLVPAVMKAIVEHPDWARTDLSSLRFVNSGSQVVPPSLIQAFHARGVPVAQVYGSTETGPVSIVLRPGEAMSAVGACGRPALGVQVKLAPDGEVLLKAPNLLRAYHRSDTPASDAEGWFHTGDLAEQDADGRYRIVGRSKELIISGGENIHPAEIENLLAQHPDVAECCVVGLPDARWGEVPVLVVVPHAGRMVDEAVLRVLFDARLARFKHPRRMVVAASLPKTALGKVQRPVLAASLQTPGGKGAA</sequence>
<dbReference type="InterPro" id="IPR045851">
    <property type="entry name" value="AMP-bd_C_sf"/>
</dbReference>
<evidence type="ECO:0000313" key="7">
    <source>
        <dbReference type="Proteomes" id="UP000288178"/>
    </source>
</evidence>
<dbReference type="EMBL" id="SACT01000005">
    <property type="protein sequence ID" value="RVT50625.1"/>
    <property type="molecule type" value="Genomic_DNA"/>
</dbReference>
<dbReference type="PANTHER" id="PTHR43201">
    <property type="entry name" value="ACYL-COA SYNTHETASE"/>
    <property type="match status" value="1"/>
</dbReference>
<dbReference type="Pfam" id="PF13193">
    <property type="entry name" value="AMP-binding_C"/>
    <property type="match status" value="1"/>
</dbReference>
<dbReference type="GO" id="GO:0006631">
    <property type="term" value="P:fatty acid metabolic process"/>
    <property type="evidence" value="ECO:0007669"/>
    <property type="project" value="TreeGrafter"/>
</dbReference>
<dbReference type="Gene3D" id="3.40.50.12780">
    <property type="entry name" value="N-terminal domain of ligase-like"/>
    <property type="match status" value="1"/>
</dbReference>
<dbReference type="PANTHER" id="PTHR43201:SF5">
    <property type="entry name" value="MEDIUM-CHAIN ACYL-COA LIGASE ACSF2, MITOCHONDRIAL"/>
    <property type="match status" value="1"/>
</dbReference>